<reference evidence="3 4" key="1">
    <citation type="journal article" date="2016" name="Nat. Commun.">
        <title>Thousands of microbial genomes shed light on interconnected biogeochemical processes in an aquifer system.</title>
        <authorList>
            <person name="Anantharaman K."/>
            <person name="Brown C.T."/>
            <person name="Hug L.A."/>
            <person name="Sharon I."/>
            <person name="Castelle C.J."/>
            <person name="Probst A.J."/>
            <person name="Thomas B.C."/>
            <person name="Singh A."/>
            <person name="Wilkins M.J."/>
            <person name="Karaoz U."/>
            <person name="Brodie E.L."/>
            <person name="Williams K.H."/>
            <person name="Hubbard S.S."/>
            <person name="Banfield J.F."/>
        </authorList>
    </citation>
    <scope>NUCLEOTIDE SEQUENCE [LARGE SCALE GENOMIC DNA]</scope>
</reference>
<dbReference type="STRING" id="1798377.A2872_02155"/>
<evidence type="ECO:0000313" key="3">
    <source>
        <dbReference type="EMBL" id="OGG07743.1"/>
    </source>
</evidence>
<protein>
    <recommendedName>
        <fullName evidence="2">PEGA domain-containing protein</fullName>
    </recommendedName>
</protein>
<dbReference type="Pfam" id="PF08308">
    <property type="entry name" value="PEGA"/>
    <property type="match status" value="1"/>
</dbReference>
<name>A0A1F5Z5S2_9BACT</name>
<feature type="transmembrane region" description="Helical" evidence="1">
    <location>
        <begin position="6"/>
        <end position="27"/>
    </location>
</feature>
<dbReference type="EMBL" id="MFJG01000002">
    <property type="protein sequence ID" value="OGG07743.1"/>
    <property type="molecule type" value="Genomic_DNA"/>
</dbReference>
<dbReference type="AlphaFoldDB" id="A0A1F5Z5S2"/>
<keyword evidence="1" id="KW-0812">Transmembrane</keyword>
<proteinExistence type="predicted"/>
<evidence type="ECO:0000256" key="1">
    <source>
        <dbReference type="SAM" id="Phobius"/>
    </source>
</evidence>
<dbReference type="Proteomes" id="UP000178681">
    <property type="component" value="Unassembled WGS sequence"/>
</dbReference>
<dbReference type="Gene3D" id="2.120.10.30">
    <property type="entry name" value="TolB, C-terminal domain"/>
    <property type="match status" value="1"/>
</dbReference>
<accession>A0A1F5Z5S2</accession>
<keyword evidence="1" id="KW-0472">Membrane</keyword>
<keyword evidence="1" id="KW-1133">Transmembrane helix</keyword>
<feature type="domain" description="PEGA" evidence="2">
    <location>
        <begin position="42"/>
        <end position="104"/>
    </location>
</feature>
<comment type="caution">
    <text evidence="3">The sequence shown here is derived from an EMBL/GenBank/DDBJ whole genome shotgun (WGS) entry which is preliminary data.</text>
</comment>
<organism evidence="3 4">
    <name type="scientific">Candidatus Gottesmanbacteria bacterium RIFCSPHIGHO2_01_FULL_42_12</name>
    <dbReference type="NCBI Taxonomy" id="1798377"/>
    <lineage>
        <taxon>Bacteria</taxon>
        <taxon>Candidatus Gottesmaniibacteriota</taxon>
    </lineage>
</organism>
<dbReference type="SUPFAM" id="SSF69304">
    <property type="entry name" value="Tricorn protease N-terminal domain"/>
    <property type="match status" value="1"/>
</dbReference>
<dbReference type="InterPro" id="IPR013229">
    <property type="entry name" value="PEGA"/>
</dbReference>
<sequence length="364" mass="40378">MNSRVAAVAFGIVTIVLVTFLVIAYAYGYRPNWEERKIETTGILVATSDPVGATVFVNDKVQTATNSTVNLKPGIYKVKIAKDGYFEWEKTIEIKREEVFTTNAFLFPKAPDLRPITLNGALNPTISPDETKIAYIVASASATANGVYTLTMSGLPVINNINARQIFRDNGLILSAAEGLIWSTDATTLIASLSSKLYYQLETDRLNLSPLTISTHDLDLLTKPKPGLNGRIYSPDETKYLYVATASGSLPKVLTTYLPGTNPTSEVRNLIAGKTYVYDIKEDRNYLLPDGKYLWFPTSRHLVSYTKNEIAVLEYDGANKAIVYTGPFVDGYVFVWPNWSKIVILTSLNQPSQNSENLYTINLR</sequence>
<gene>
    <name evidence="3" type="ORF">A2872_02155</name>
</gene>
<evidence type="ECO:0000259" key="2">
    <source>
        <dbReference type="Pfam" id="PF08308"/>
    </source>
</evidence>
<evidence type="ECO:0000313" key="4">
    <source>
        <dbReference type="Proteomes" id="UP000178681"/>
    </source>
</evidence>
<dbReference type="InterPro" id="IPR011042">
    <property type="entry name" value="6-blade_b-propeller_TolB-like"/>
</dbReference>